<protein>
    <submittedName>
        <fullName evidence="2">Uncharacterized protein</fullName>
    </submittedName>
</protein>
<evidence type="ECO:0000256" key="1">
    <source>
        <dbReference type="SAM" id="SignalP"/>
    </source>
</evidence>
<dbReference type="EMBL" id="JBBCAQ010000032">
    <property type="protein sequence ID" value="KAK7584072.1"/>
    <property type="molecule type" value="Genomic_DNA"/>
</dbReference>
<reference evidence="2 3" key="1">
    <citation type="submission" date="2024-03" db="EMBL/GenBank/DDBJ databases">
        <title>Adaptation during the transition from Ophiocordyceps entomopathogen to insect associate is accompanied by gene loss and intensified selection.</title>
        <authorList>
            <person name="Ward C.M."/>
            <person name="Onetto C.A."/>
            <person name="Borneman A.R."/>
        </authorList>
    </citation>
    <scope>NUCLEOTIDE SEQUENCE [LARGE SCALE GENOMIC DNA]</scope>
    <source>
        <strain evidence="2">AWRI1</strain>
        <tissue evidence="2">Single Adult Female</tissue>
    </source>
</reference>
<organism evidence="2 3">
    <name type="scientific">Parthenolecanium corni</name>
    <dbReference type="NCBI Taxonomy" id="536013"/>
    <lineage>
        <taxon>Eukaryota</taxon>
        <taxon>Metazoa</taxon>
        <taxon>Ecdysozoa</taxon>
        <taxon>Arthropoda</taxon>
        <taxon>Hexapoda</taxon>
        <taxon>Insecta</taxon>
        <taxon>Pterygota</taxon>
        <taxon>Neoptera</taxon>
        <taxon>Paraneoptera</taxon>
        <taxon>Hemiptera</taxon>
        <taxon>Sternorrhyncha</taxon>
        <taxon>Coccoidea</taxon>
        <taxon>Coccidae</taxon>
        <taxon>Parthenolecanium</taxon>
    </lineage>
</organism>
<feature type="signal peptide" evidence="1">
    <location>
        <begin position="1"/>
        <end position="19"/>
    </location>
</feature>
<comment type="caution">
    <text evidence="2">The sequence shown here is derived from an EMBL/GenBank/DDBJ whole genome shotgun (WGS) entry which is preliminary data.</text>
</comment>
<evidence type="ECO:0000313" key="3">
    <source>
        <dbReference type="Proteomes" id="UP001367676"/>
    </source>
</evidence>
<proteinExistence type="predicted"/>
<accession>A0AAN9Y2N3</accession>
<name>A0AAN9Y2N3_9HEMI</name>
<keyword evidence="3" id="KW-1185">Reference proteome</keyword>
<dbReference type="Proteomes" id="UP001367676">
    <property type="component" value="Unassembled WGS sequence"/>
</dbReference>
<keyword evidence="1" id="KW-0732">Signal</keyword>
<gene>
    <name evidence="2" type="ORF">V9T40_005035</name>
</gene>
<feature type="chain" id="PRO_5042998204" evidence="1">
    <location>
        <begin position="20"/>
        <end position="332"/>
    </location>
</feature>
<evidence type="ECO:0000313" key="2">
    <source>
        <dbReference type="EMBL" id="KAK7584072.1"/>
    </source>
</evidence>
<sequence>MSIYKVILLLALSVLQCSARPEPTDINNSDQLLFSPRIARQDGQSPISLPTLYQEWRNQSTEMVAWQLMLMFVTAGDGDDFYNLEVNLDDRSRRNIQDAVKMLLQFPTQEETEMVVNRVLVATVVELTNSSHLRHPLQVLGDQLDRRLREDPNLSSTYARLMATMHDSDATAPRKRYFNRVFNLGAGYLPFEPNYMKIPGNMRMMLRNGFREMLRQRTTRAHYYNVLANAIYNLGRKDAYAERLEQIREKVTDEMLTMMRKVQMVPFFCDVNPYAKKMLLKFERYINEQPDLRLELLKEKEAIDGRSWTKDLLGNLFDEFSFTTKVQKNIAT</sequence>
<dbReference type="AlphaFoldDB" id="A0AAN9Y2N3"/>